<gene>
    <name evidence="1" type="primary">ORF509</name>
</gene>
<accession>A0A0B6XT72</accession>
<organism evidence="1">
    <name type="scientific">Arion vulgaris</name>
    <dbReference type="NCBI Taxonomy" id="1028688"/>
    <lineage>
        <taxon>Eukaryota</taxon>
        <taxon>Metazoa</taxon>
        <taxon>Spiralia</taxon>
        <taxon>Lophotrochozoa</taxon>
        <taxon>Mollusca</taxon>
        <taxon>Gastropoda</taxon>
        <taxon>Heterobranchia</taxon>
        <taxon>Euthyneura</taxon>
        <taxon>Panpulmonata</taxon>
        <taxon>Eupulmonata</taxon>
        <taxon>Stylommatophora</taxon>
        <taxon>Helicina</taxon>
        <taxon>Arionoidea</taxon>
        <taxon>Arionidae</taxon>
        <taxon>Arion</taxon>
    </lineage>
</organism>
<feature type="non-terminal residue" evidence="1">
    <location>
        <position position="84"/>
    </location>
</feature>
<feature type="non-terminal residue" evidence="1">
    <location>
        <position position="1"/>
    </location>
</feature>
<sequence length="84" mass="9715">ILECSLKLKTLERLSLSILQYGHKGYDKKTDNGCNRDSEFVLNCLSDVDQEKCVHDLHSQPGRDVQFYLQELRNRAHSRRHGAS</sequence>
<reference evidence="1" key="1">
    <citation type="submission" date="2014-12" db="EMBL/GenBank/DDBJ databases">
        <title>Insight into the proteome of Arion vulgaris.</title>
        <authorList>
            <person name="Aradska J."/>
            <person name="Bulat T."/>
            <person name="Smidak R."/>
            <person name="Sarate P."/>
            <person name="Gangsoo J."/>
            <person name="Sialana F."/>
            <person name="Bilban M."/>
            <person name="Lubec G."/>
        </authorList>
    </citation>
    <scope>NUCLEOTIDE SEQUENCE</scope>
    <source>
        <tissue evidence="1">Skin</tissue>
    </source>
</reference>
<proteinExistence type="predicted"/>
<dbReference type="EMBL" id="HACG01000214">
    <property type="protein sequence ID" value="CEK47079.1"/>
    <property type="molecule type" value="Transcribed_RNA"/>
</dbReference>
<name>A0A0B6XT72_9EUPU</name>
<dbReference type="AlphaFoldDB" id="A0A0B6XT72"/>
<protein>
    <submittedName>
        <fullName evidence="1">Uncharacterized protein</fullName>
    </submittedName>
</protein>
<evidence type="ECO:0000313" key="1">
    <source>
        <dbReference type="EMBL" id="CEK47079.1"/>
    </source>
</evidence>